<dbReference type="EMBL" id="JACHNU010000002">
    <property type="protein sequence ID" value="MBB4662325.1"/>
    <property type="molecule type" value="Genomic_DNA"/>
</dbReference>
<feature type="compositionally biased region" description="Pro residues" evidence="1">
    <location>
        <begin position="164"/>
        <end position="182"/>
    </location>
</feature>
<accession>A0A840IDA0</accession>
<feature type="region of interest" description="Disordered" evidence="1">
    <location>
        <begin position="161"/>
        <end position="193"/>
    </location>
</feature>
<evidence type="ECO:0000256" key="2">
    <source>
        <dbReference type="SAM" id="SignalP"/>
    </source>
</evidence>
<feature type="chain" id="PRO_5032534592" description="CARDB domain-containing protein" evidence="2">
    <location>
        <begin position="27"/>
        <end position="536"/>
    </location>
</feature>
<evidence type="ECO:0000256" key="1">
    <source>
        <dbReference type="SAM" id="MobiDB-lite"/>
    </source>
</evidence>
<organism evidence="3 4">
    <name type="scientific">Conexibacter arvalis</name>
    <dbReference type="NCBI Taxonomy" id="912552"/>
    <lineage>
        <taxon>Bacteria</taxon>
        <taxon>Bacillati</taxon>
        <taxon>Actinomycetota</taxon>
        <taxon>Thermoleophilia</taxon>
        <taxon>Solirubrobacterales</taxon>
        <taxon>Conexibacteraceae</taxon>
        <taxon>Conexibacter</taxon>
    </lineage>
</organism>
<proteinExistence type="predicted"/>
<keyword evidence="4" id="KW-1185">Reference proteome</keyword>
<reference evidence="3 4" key="1">
    <citation type="submission" date="2020-08" db="EMBL/GenBank/DDBJ databases">
        <title>Genomic Encyclopedia of Archaeal and Bacterial Type Strains, Phase II (KMG-II): from individual species to whole genera.</title>
        <authorList>
            <person name="Goeker M."/>
        </authorList>
    </citation>
    <scope>NUCLEOTIDE SEQUENCE [LARGE SCALE GENOMIC DNA]</scope>
    <source>
        <strain evidence="3 4">DSM 23288</strain>
    </source>
</reference>
<keyword evidence="2" id="KW-0732">Signal</keyword>
<name>A0A840IDA0_9ACTN</name>
<evidence type="ECO:0000313" key="4">
    <source>
        <dbReference type="Proteomes" id="UP000585272"/>
    </source>
</evidence>
<sequence>MAGRKVVGALVAGIAFAALPVTGASAAVVQGGGSDPAGDGAGAARDVVSVAASYDDAGSISFQIGLAEAPTAASDSQATAMIGTTQPDGACAAAGAVGGKVLAGPGVWIDGTDGGAGSHARDGATVTFSASAPQLALGPRDCALVNLVDASDPGIVFDVAGPFPLAPPPPPEPQPQPDPPARTAPVGRARAPARRARLALSATTGAKPLPRARWTRVTVVVRNRGTAPARRVALRVGAAPGVAIRPRRASARTLGPGRALRLRVALKATARAKATTRLSLRASGAPRLSARGTLTVRFATKTAPKPRPRPTRPGAGSGADDLAGRYFWRFNSRVDYAWDNDGIAFLPGGWAYRGLPRGGLPRCTRVTASGDGDGCVRYALHPRTGALTVGGEKGWWRRGDLKVGEHDDYRELQVPRPGSRYAVELIHRGFSGFCGLITGCTTWTEWLTLRADGNFALSSMSIGTMGGSGVPFTAGWSAQPDQYGRYEILSGARIRLAYADGSVVVKTIGIELRRGRPDPSREGLLLDDTNFYPEGD</sequence>
<evidence type="ECO:0000313" key="3">
    <source>
        <dbReference type="EMBL" id="MBB4662325.1"/>
    </source>
</evidence>
<feature type="region of interest" description="Disordered" evidence="1">
    <location>
        <begin position="298"/>
        <end position="318"/>
    </location>
</feature>
<dbReference type="RefSeq" id="WP_183341430.1">
    <property type="nucleotide sequence ID" value="NZ_JACHNU010000002.1"/>
</dbReference>
<comment type="caution">
    <text evidence="3">The sequence shown here is derived from an EMBL/GenBank/DDBJ whole genome shotgun (WGS) entry which is preliminary data.</text>
</comment>
<feature type="signal peptide" evidence="2">
    <location>
        <begin position="1"/>
        <end position="26"/>
    </location>
</feature>
<gene>
    <name evidence="3" type="ORF">BDZ31_001911</name>
</gene>
<protein>
    <recommendedName>
        <fullName evidence="5">CARDB domain-containing protein</fullName>
    </recommendedName>
</protein>
<dbReference type="Proteomes" id="UP000585272">
    <property type="component" value="Unassembled WGS sequence"/>
</dbReference>
<evidence type="ECO:0008006" key="5">
    <source>
        <dbReference type="Google" id="ProtNLM"/>
    </source>
</evidence>
<dbReference type="AlphaFoldDB" id="A0A840IDA0"/>